<dbReference type="Proteomes" id="UP000886845">
    <property type="component" value="Unassembled WGS sequence"/>
</dbReference>
<proteinExistence type="predicted"/>
<protein>
    <submittedName>
        <fullName evidence="3">Uncharacterized protein</fullName>
    </submittedName>
</protein>
<reference evidence="3" key="1">
    <citation type="submission" date="2020-10" db="EMBL/GenBank/DDBJ databases">
        <authorList>
            <person name="Gilroy R."/>
        </authorList>
    </citation>
    <scope>NUCLEOTIDE SEQUENCE</scope>
    <source>
        <strain evidence="3">35461</strain>
    </source>
</reference>
<feature type="region of interest" description="Disordered" evidence="1">
    <location>
        <begin position="90"/>
        <end position="128"/>
    </location>
</feature>
<comment type="caution">
    <text evidence="3">The sequence shown here is derived from an EMBL/GenBank/DDBJ whole genome shotgun (WGS) entry which is preliminary data.</text>
</comment>
<evidence type="ECO:0000256" key="2">
    <source>
        <dbReference type="SAM" id="Phobius"/>
    </source>
</evidence>
<keyword evidence="2" id="KW-1133">Transmembrane helix</keyword>
<name>A0A9D1NKR3_9BACT</name>
<keyword evidence="2" id="KW-0812">Transmembrane</keyword>
<evidence type="ECO:0000313" key="4">
    <source>
        <dbReference type="Proteomes" id="UP000886845"/>
    </source>
</evidence>
<feature type="non-terminal residue" evidence="3">
    <location>
        <position position="1"/>
    </location>
</feature>
<evidence type="ECO:0000256" key="1">
    <source>
        <dbReference type="SAM" id="MobiDB-lite"/>
    </source>
</evidence>
<accession>A0A9D1NKR3</accession>
<keyword evidence="2" id="KW-0472">Membrane</keyword>
<evidence type="ECO:0000313" key="3">
    <source>
        <dbReference type="EMBL" id="HIV08494.1"/>
    </source>
</evidence>
<organism evidence="3 4">
    <name type="scientific">Candidatus Spyradenecus faecavium</name>
    <dbReference type="NCBI Taxonomy" id="2840947"/>
    <lineage>
        <taxon>Bacteria</taxon>
        <taxon>Pseudomonadati</taxon>
        <taxon>Lentisphaerota</taxon>
        <taxon>Lentisphaeria</taxon>
        <taxon>Lentisphaerales</taxon>
        <taxon>Lentisphaeraceae</taxon>
        <taxon>Lentisphaeraceae incertae sedis</taxon>
        <taxon>Candidatus Spyradenecus</taxon>
    </lineage>
</organism>
<feature type="region of interest" description="Disordered" evidence="1">
    <location>
        <begin position="1"/>
        <end position="78"/>
    </location>
</feature>
<dbReference type="AlphaFoldDB" id="A0A9D1NKR3"/>
<feature type="transmembrane region" description="Helical" evidence="2">
    <location>
        <begin position="174"/>
        <end position="195"/>
    </location>
</feature>
<sequence>AHKLVEPAEASFTAVPKPEVLPGAATRADVPAKAPAPEPRPAPEPVPAPAPAEEQPFTLSGDELPAAPTPPPAPKAKRRIPVAGHAALVDPGAPASAAEPTPARPQAARTIFGPQHPVPDPPSPQFGSVKDGLSACAKTLAGLARKGADVVQGLTRPKVRRMGDAPEPIFSRRLVLQILTVAGVLILLTLLVLAFRYVFRLSASAEPEAPITFTARPVAQPPLPYFD</sequence>
<reference evidence="3" key="2">
    <citation type="journal article" date="2021" name="PeerJ">
        <title>Extensive microbial diversity within the chicken gut microbiome revealed by metagenomics and culture.</title>
        <authorList>
            <person name="Gilroy R."/>
            <person name="Ravi A."/>
            <person name="Getino M."/>
            <person name="Pursley I."/>
            <person name="Horton D.L."/>
            <person name="Alikhan N.F."/>
            <person name="Baker D."/>
            <person name="Gharbi K."/>
            <person name="Hall N."/>
            <person name="Watson M."/>
            <person name="Adriaenssens E.M."/>
            <person name="Foster-Nyarko E."/>
            <person name="Jarju S."/>
            <person name="Secka A."/>
            <person name="Antonio M."/>
            <person name="Oren A."/>
            <person name="Chaudhuri R.R."/>
            <person name="La Ragione R."/>
            <person name="Hildebrand F."/>
            <person name="Pallen M.J."/>
        </authorList>
    </citation>
    <scope>NUCLEOTIDE SEQUENCE</scope>
    <source>
        <strain evidence="3">35461</strain>
    </source>
</reference>
<gene>
    <name evidence="3" type="ORF">IAC79_00060</name>
</gene>
<feature type="compositionally biased region" description="Pro residues" evidence="1">
    <location>
        <begin position="34"/>
        <end position="50"/>
    </location>
</feature>
<dbReference type="EMBL" id="DVOR01000002">
    <property type="protein sequence ID" value="HIV08494.1"/>
    <property type="molecule type" value="Genomic_DNA"/>
</dbReference>